<name>A0AB33JNS2_9ACTN</name>
<accession>A0AB33JNS2</accession>
<evidence type="ECO:0000313" key="1">
    <source>
        <dbReference type="EMBL" id="BFP43700.1"/>
    </source>
</evidence>
<dbReference type="EMBL" id="AP035881">
    <property type="protein sequence ID" value="BFP43700.1"/>
    <property type="molecule type" value="Genomic_DNA"/>
</dbReference>
<protein>
    <submittedName>
        <fullName evidence="1">Uncharacterized protein</fullName>
    </submittedName>
</protein>
<proteinExistence type="predicted"/>
<dbReference type="AlphaFoldDB" id="A0AB33JNS2"/>
<organism evidence="1">
    <name type="scientific">Kitasatospora sp. CMC57</name>
    <dbReference type="NCBI Taxonomy" id="3231513"/>
    <lineage>
        <taxon>Bacteria</taxon>
        <taxon>Bacillati</taxon>
        <taxon>Actinomycetota</taxon>
        <taxon>Actinomycetes</taxon>
        <taxon>Kitasatosporales</taxon>
        <taxon>Streptomycetaceae</taxon>
        <taxon>Kitasatospora</taxon>
    </lineage>
</organism>
<gene>
    <name evidence="1" type="ORF">KCMC57_00680</name>
</gene>
<reference evidence="1" key="1">
    <citation type="submission" date="2024-07" db="EMBL/GenBank/DDBJ databases">
        <title>Complete genome sequences of cellulolytic bacteria, Kitasatospora sp. CMC57 and Streptomyces sp. CMC78, isolated from Japanese agricultural soil.</title>
        <authorList>
            <person name="Hashimoto T."/>
            <person name="Ito M."/>
            <person name="Iwamoto M."/>
            <person name="Fukahori D."/>
            <person name="Shoda T."/>
            <person name="Sakoda M."/>
            <person name="Morohoshi T."/>
            <person name="Mitsuboshi M."/>
            <person name="Nishizawa T."/>
        </authorList>
    </citation>
    <scope>NUCLEOTIDE SEQUENCE</scope>
    <source>
        <strain evidence="1">CMC57</strain>
    </source>
</reference>
<sequence>MVAQLRPGLALELKELKIVDFTDRRSSDTGSELRLSIDYMSVTVPHVLLVSPDGVVLKCPRRADRISLSTNNKIDYVAVP</sequence>